<dbReference type="GO" id="GO:0016597">
    <property type="term" value="F:amino acid binding"/>
    <property type="evidence" value="ECO:0007669"/>
    <property type="project" value="InterPro"/>
</dbReference>
<feature type="binding site" evidence="7">
    <location>
        <position position="142"/>
    </location>
    <ligand>
        <name>carbamoyl phosphate</name>
        <dbReference type="ChEBI" id="CHEBI:58228"/>
    </ligand>
</feature>
<comment type="pathway">
    <text evidence="1 7">Pyrimidine metabolism; UMP biosynthesis via de novo pathway; (S)-dihydroorotate from bicarbonate: step 2/3.</text>
</comment>
<dbReference type="GO" id="GO:0006520">
    <property type="term" value="P:amino acid metabolic process"/>
    <property type="evidence" value="ECO:0007669"/>
    <property type="project" value="InterPro"/>
</dbReference>
<organism evidence="10 11">
    <name type="scientific">Natrinema hispanicum</name>
    <dbReference type="NCBI Taxonomy" id="392421"/>
    <lineage>
        <taxon>Archaea</taxon>
        <taxon>Methanobacteriati</taxon>
        <taxon>Methanobacteriota</taxon>
        <taxon>Stenosarchaea group</taxon>
        <taxon>Halobacteria</taxon>
        <taxon>Halobacteriales</taxon>
        <taxon>Natrialbaceae</taxon>
        <taxon>Natrinema</taxon>
    </lineage>
</organism>
<dbReference type="InterPro" id="IPR036901">
    <property type="entry name" value="Asp/Orn_carbamoylTrfase_sf"/>
</dbReference>
<dbReference type="PRINTS" id="PR00101">
    <property type="entry name" value="ATCASE"/>
</dbReference>
<feature type="domain" description="Aspartate/ornithine carbamoyltransferase carbamoyl-P binding" evidence="9">
    <location>
        <begin position="44"/>
        <end position="183"/>
    </location>
</feature>
<feature type="binding site" evidence="7">
    <location>
        <position position="121"/>
    </location>
    <ligand>
        <name>L-aspartate</name>
        <dbReference type="ChEBI" id="CHEBI:29991"/>
    </ligand>
</feature>
<keyword evidence="4 7" id="KW-0665">Pyrimidine biosynthesis</keyword>
<dbReference type="PANTHER" id="PTHR45753:SF6">
    <property type="entry name" value="ASPARTATE CARBAMOYLTRANSFERASE"/>
    <property type="match status" value="1"/>
</dbReference>
<dbReference type="InterPro" id="IPR002082">
    <property type="entry name" value="Asp_carbamoyltransf"/>
</dbReference>
<evidence type="ECO:0000259" key="8">
    <source>
        <dbReference type="Pfam" id="PF00185"/>
    </source>
</evidence>
<dbReference type="PRINTS" id="PR00100">
    <property type="entry name" value="AOTCASE"/>
</dbReference>
<dbReference type="GO" id="GO:0004070">
    <property type="term" value="F:aspartate carbamoyltransferase activity"/>
    <property type="evidence" value="ECO:0007669"/>
    <property type="project" value="UniProtKB-UniRule"/>
</dbReference>
<feature type="binding site" evidence="7">
    <location>
        <position position="303"/>
    </location>
    <ligand>
        <name>carbamoyl phosphate</name>
        <dbReference type="ChEBI" id="CHEBI:58228"/>
    </ligand>
</feature>
<dbReference type="PANTHER" id="PTHR45753">
    <property type="entry name" value="ORNITHINE CARBAMOYLTRANSFERASE, MITOCHONDRIAL"/>
    <property type="match status" value="1"/>
</dbReference>
<feature type="binding site" evidence="7">
    <location>
        <position position="264"/>
    </location>
    <ligand>
        <name>L-aspartate</name>
        <dbReference type="ChEBI" id="CHEBI:29991"/>
    </ligand>
</feature>
<proteinExistence type="inferred from homology"/>
<dbReference type="GO" id="GO:0044205">
    <property type="term" value="P:'de novo' UMP biosynthetic process"/>
    <property type="evidence" value="ECO:0007669"/>
    <property type="project" value="UniProtKB-UniRule"/>
</dbReference>
<dbReference type="FunFam" id="3.40.50.1370:FF:000002">
    <property type="entry name" value="Aspartate carbamoyltransferase 2"/>
    <property type="match status" value="1"/>
</dbReference>
<dbReference type="NCBIfam" id="TIGR00670">
    <property type="entry name" value="asp_carb_tr"/>
    <property type="match status" value="1"/>
</dbReference>
<dbReference type="FunFam" id="3.40.50.1370:FF:000001">
    <property type="entry name" value="Aspartate carbamoyltransferase"/>
    <property type="match status" value="1"/>
</dbReference>
<evidence type="ECO:0000256" key="5">
    <source>
        <dbReference type="ARBA" id="ARBA00043884"/>
    </source>
</evidence>
<dbReference type="EMBL" id="FMZP01000005">
    <property type="protein sequence ID" value="SDC56772.1"/>
    <property type="molecule type" value="Genomic_DNA"/>
</dbReference>
<protein>
    <recommendedName>
        <fullName evidence="7">Aspartate carbamoyltransferase</fullName>
        <ecNumber evidence="7">2.1.3.2</ecNumber>
    </recommendedName>
    <alternativeName>
        <fullName evidence="7">Aspartate transcarbamylase</fullName>
        <shortName evidence="7">ATCase</shortName>
    </alternativeName>
</protein>
<dbReference type="InterPro" id="IPR006130">
    <property type="entry name" value="Asp/Orn_carbamoylTrfase"/>
</dbReference>
<dbReference type="HAMAP" id="MF_00001">
    <property type="entry name" value="Asp_carb_tr"/>
    <property type="match status" value="1"/>
</dbReference>
<dbReference type="GO" id="GO:0005829">
    <property type="term" value="C:cytosol"/>
    <property type="evidence" value="ECO:0007669"/>
    <property type="project" value="TreeGrafter"/>
</dbReference>
<feature type="binding site" evidence="7">
    <location>
        <position position="170"/>
    </location>
    <ligand>
        <name>carbamoyl phosphate</name>
        <dbReference type="ChEBI" id="CHEBI:58228"/>
    </ligand>
</feature>
<evidence type="ECO:0000313" key="10">
    <source>
        <dbReference type="EMBL" id="SDC56772.1"/>
    </source>
</evidence>
<name>A0A1G6MMQ0_9EURY</name>
<dbReference type="EC" id="2.1.3.2" evidence="7"/>
<dbReference type="AlphaFoldDB" id="A0A1G6MMQ0"/>
<keyword evidence="3 7" id="KW-0808">Transferase</keyword>
<feature type="binding site" evidence="7">
    <location>
        <position position="92"/>
    </location>
    <ligand>
        <name>carbamoyl phosphate</name>
        <dbReference type="ChEBI" id="CHEBI:58228"/>
    </ligand>
</feature>
<evidence type="ECO:0000256" key="4">
    <source>
        <dbReference type="ARBA" id="ARBA00022975"/>
    </source>
</evidence>
<dbReference type="SUPFAM" id="SSF53671">
    <property type="entry name" value="Aspartate/ornithine carbamoyltransferase"/>
    <property type="match status" value="1"/>
</dbReference>
<evidence type="ECO:0000313" key="11">
    <source>
        <dbReference type="Proteomes" id="UP000324021"/>
    </source>
</evidence>
<dbReference type="InterPro" id="IPR006131">
    <property type="entry name" value="Asp_carbamoyltransf_Asp/Orn-bd"/>
</dbReference>
<reference evidence="10 11" key="1">
    <citation type="submission" date="2016-10" db="EMBL/GenBank/DDBJ databases">
        <authorList>
            <person name="Varghese N."/>
            <person name="Submissions S."/>
        </authorList>
    </citation>
    <scope>NUCLEOTIDE SEQUENCE [LARGE SCALE GENOMIC DNA]</scope>
    <source>
        <strain evidence="10 11">CDM_1</strain>
    </source>
</reference>
<comment type="catalytic activity">
    <reaction evidence="6 7">
        <text>carbamoyl phosphate + L-aspartate = N-carbamoyl-L-aspartate + phosphate + H(+)</text>
        <dbReference type="Rhea" id="RHEA:20013"/>
        <dbReference type="ChEBI" id="CHEBI:15378"/>
        <dbReference type="ChEBI" id="CHEBI:29991"/>
        <dbReference type="ChEBI" id="CHEBI:32814"/>
        <dbReference type="ChEBI" id="CHEBI:43474"/>
        <dbReference type="ChEBI" id="CHEBI:58228"/>
        <dbReference type="EC" id="2.1.3.2"/>
    </reaction>
</comment>
<comment type="function">
    <text evidence="5 7">Catalyzes the condensation of carbamoyl phosphate and aspartate to form carbamoyl aspartate and inorganic phosphate, the committed step in the de novo pyrimidine nucleotide biosynthesis pathway.</text>
</comment>
<comment type="similarity">
    <text evidence="2 7">Belongs to the aspartate/ornithine carbamoyltransferase superfamily. ATCase family.</text>
</comment>
<feature type="domain" description="Aspartate/ornithine carbamoyltransferase Asp/Orn-binding" evidence="8">
    <location>
        <begin position="189"/>
        <end position="338"/>
    </location>
</feature>
<feature type="binding site" evidence="7">
    <location>
        <position position="202"/>
    </location>
    <ligand>
        <name>L-aspartate</name>
        <dbReference type="ChEBI" id="CHEBI:29991"/>
    </ligand>
</feature>
<dbReference type="Gene3D" id="3.40.50.1370">
    <property type="entry name" value="Aspartate/ornithine carbamoyltransferase"/>
    <property type="match status" value="2"/>
</dbReference>
<accession>A0A1G6MMQ0</accession>
<dbReference type="PROSITE" id="PS00097">
    <property type="entry name" value="CARBAMOYLTRANSFERASE"/>
    <property type="match status" value="1"/>
</dbReference>
<feature type="binding site" evidence="7">
    <location>
        <position position="304"/>
    </location>
    <ligand>
        <name>carbamoyl phosphate</name>
        <dbReference type="ChEBI" id="CHEBI:58228"/>
    </ligand>
</feature>
<gene>
    <name evidence="7" type="primary">pyrB</name>
    <name evidence="10" type="ORF">SAMN05192552_100540</name>
</gene>
<evidence type="ECO:0000256" key="1">
    <source>
        <dbReference type="ARBA" id="ARBA00004852"/>
    </source>
</evidence>
<dbReference type="Pfam" id="PF00185">
    <property type="entry name" value="OTCace"/>
    <property type="match status" value="1"/>
</dbReference>
<sequence length="352" mass="38989">MVSVNKEHDMSRARFASRVNWLAASNGEIQGARHSLHERMRHDHLITSKQFSRADIETVLDYAAEIDADPSAVADRHAGTLLGLLFFEPSTRTKMSFETAMKRLGGDVVDMGSIESSSVKKGETLADTVRVIEGYADALVLRHPKEGAATMASEFVDVPLVNAGDGAGQHPTQTMLDLYTIRENAGLDDLTIGIMGDLKYGRTVHSLAYALTNFDAHQHFISPESLQLPREVVYDLHQQDAPGIREHDSLEEILPSLDVLYVTRIQRERFPDENEYQKVAGEYQIDSDTLEAASDDLTIMHPLPRVDEIAPEIDETEHAAYFEQAHNGVPVRMALLDLLLSDDKAIGGEGDE</sequence>
<evidence type="ECO:0000256" key="3">
    <source>
        <dbReference type="ARBA" id="ARBA00022679"/>
    </source>
</evidence>
<evidence type="ECO:0000259" key="9">
    <source>
        <dbReference type="Pfam" id="PF02729"/>
    </source>
</evidence>
<dbReference type="UniPathway" id="UPA00070">
    <property type="reaction ID" value="UER00116"/>
</dbReference>
<evidence type="ECO:0000256" key="7">
    <source>
        <dbReference type="HAMAP-Rule" id="MF_00001"/>
    </source>
</evidence>
<evidence type="ECO:0000256" key="6">
    <source>
        <dbReference type="ARBA" id="ARBA00048859"/>
    </source>
</evidence>
<dbReference type="NCBIfam" id="NF002032">
    <property type="entry name" value="PRK00856.1"/>
    <property type="match status" value="1"/>
</dbReference>
<comment type="subunit">
    <text evidence="7">Heterooligomer of catalytic and regulatory chains.</text>
</comment>
<feature type="binding site" evidence="7">
    <location>
        <position position="173"/>
    </location>
    <ligand>
        <name>carbamoyl phosphate</name>
        <dbReference type="ChEBI" id="CHEBI:58228"/>
    </ligand>
</feature>
<dbReference type="InterPro" id="IPR006132">
    <property type="entry name" value="Asp/Orn_carbamoyltranf_P-bd"/>
</dbReference>
<dbReference type="Pfam" id="PF02729">
    <property type="entry name" value="OTCace_N"/>
    <property type="match status" value="1"/>
</dbReference>
<evidence type="ECO:0000256" key="2">
    <source>
        <dbReference type="ARBA" id="ARBA00008896"/>
    </source>
</evidence>
<feature type="binding site" evidence="7">
    <location>
        <position position="93"/>
    </location>
    <ligand>
        <name>carbamoyl phosphate</name>
        <dbReference type="ChEBI" id="CHEBI:58228"/>
    </ligand>
</feature>
<dbReference type="Proteomes" id="UP000324021">
    <property type="component" value="Unassembled WGS sequence"/>
</dbReference>
<dbReference type="GO" id="GO:0006207">
    <property type="term" value="P:'de novo' pyrimidine nucleobase biosynthetic process"/>
    <property type="evidence" value="ECO:0007669"/>
    <property type="project" value="InterPro"/>
</dbReference>